<reference evidence="4" key="1">
    <citation type="journal article" date="2023" name="GigaByte">
        <title>Genome assembly of the bearded iris, Iris pallida Lam.</title>
        <authorList>
            <person name="Bruccoleri R.E."/>
            <person name="Oakeley E.J."/>
            <person name="Faust A.M.E."/>
            <person name="Altorfer M."/>
            <person name="Dessus-Babus S."/>
            <person name="Burckhardt D."/>
            <person name="Oertli M."/>
            <person name="Naumann U."/>
            <person name="Petersen F."/>
            <person name="Wong J."/>
        </authorList>
    </citation>
    <scope>NUCLEOTIDE SEQUENCE</scope>
    <source>
        <strain evidence="4">GSM-AAB239-AS_SAM_17_03QT</strain>
    </source>
</reference>
<dbReference type="Proteomes" id="UP001140949">
    <property type="component" value="Unassembled WGS sequence"/>
</dbReference>
<evidence type="ECO:0000313" key="4">
    <source>
        <dbReference type="EMBL" id="KAJ6818558.1"/>
    </source>
</evidence>
<dbReference type="SMART" id="SM00393">
    <property type="entry name" value="R3H"/>
    <property type="match status" value="1"/>
</dbReference>
<dbReference type="InterPro" id="IPR036867">
    <property type="entry name" value="R3H_dom_sf"/>
</dbReference>
<comment type="caution">
    <text evidence="4">The sequence shown here is derived from an EMBL/GenBank/DDBJ whole genome shotgun (WGS) entry which is preliminary data.</text>
</comment>
<evidence type="ECO:0000256" key="2">
    <source>
        <dbReference type="SAM" id="MobiDB-lite"/>
    </source>
</evidence>
<dbReference type="InterPro" id="IPR024771">
    <property type="entry name" value="SUZ"/>
</dbReference>
<dbReference type="AlphaFoldDB" id="A0AAX6FRC2"/>
<evidence type="ECO:0000259" key="3">
    <source>
        <dbReference type="PROSITE" id="PS51673"/>
    </source>
</evidence>
<proteinExistence type="predicted"/>
<dbReference type="PROSITE" id="PS51673">
    <property type="entry name" value="SUZ"/>
    <property type="match status" value="1"/>
</dbReference>
<evidence type="ECO:0000256" key="1">
    <source>
        <dbReference type="ARBA" id="ARBA00022553"/>
    </source>
</evidence>
<feature type="region of interest" description="Disordered" evidence="2">
    <location>
        <begin position="1"/>
        <end position="23"/>
    </location>
</feature>
<dbReference type="Pfam" id="PF01424">
    <property type="entry name" value="R3H"/>
    <property type="match status" value="1"/>
</dbReference>
<protein>
    <submittedName>
        <fullName evidence="4">cAMP-regulated phosphoprotein 21-like isoform X2</fullName>
    </submittedName>
</protein>
<organism evidence="4 5">
    <name type="scientific">Iris pallida</name>
    <name type="common">Sweet iris</name>
    <dbReference type="NCBI Taxonomy" id="29817"/>
    <lineage>
        <taxon>Eukaryota</taxon>
        <taxon>Viridiplantae</taxon>
        <taxon>Streptophyta</taxon>
        <taxon>Embryophyta</taxon>
        <taxon>Tracheophyta</taxon>
        <taxon>Spermatophyta</taxon>
        <taxon>Magnoliopsida</taxon>
        <taxon>Liliopsida</taxon>
        <taxon>Asparagales</taxon>
        <taxon>Iridaceae</taxon>
        <taxon>Iridoideae</taxon>
        <taxon>Irideae</taxon>
        <taxon>Iris</taxon>
    </lineage>
</organism>
<dbReference type="PANTHER" id="PTHR15672:SF15">
    <property type="entry name" value="SINGLE-STRANDED NUCLEIC ACID BINDING R3H PROTEIN"/>
    <property type="match status" value="1"/>
</dbReference>
<keyword evidence="5" id="KW-1185">Reference proteome</keyword>
<dbReference type="Pfam" id="PF12752">
    <property type="entry name" value="SUZ"/>
    <property type="match status" value="1"/>
</dbReference>
<dbReference type="GO" id="GO:0003676">
    <property type="term" value="F:nucleic acid binding"/>
    <property type="evidence" value="ECO:0007669"/>
    <property type="project" value="InterPro"/>
</dbReference>
<evidence type="ECO:0000313" key="5">
    <source>
        <dbReference type="Proteomes" id="UP001140949"/>
    </source>
</evidence>
<gene>
    <name evidence="4" type="ORF">M6B38_406480</name>
</gene>
<dbReference type="Gene3D" id="3.30.1370.50">
    <property type="entry name" value="R3H-like domain"/>
    <property type="match status" value="1"/>
</dbReference>
<reference evidence="4" key="2">
    <citation type="submission" date="2023-04" db="EMBL/GenBank/DDBJ databases">
        <authorList>
            <person name="Bruccoleri R.E."/>
            <person name="Oakeley E.J."/>
            <person name="Faust A.-M."/>
            <person name="Dessus-Babus S."/>
            <person name="Altorfer M."/>
            <person name="Burckhardt D."/>
            <person name="Oertli M."/>
            <person name="Naumann U."/>
            <person name="Petersen F."/>
            <person name="Wong J."/>
        </authorList>
    </citation>
    <scope>NUCLEOTIDE SEQUENCE</scope>
    <source>
        <strain evidence="4">GSM-AAB239-AS_SAM_17_03QT</strain>
        <tissue evidence="4">Leaf</tissue>
    </source>
</reference>
<dbReference type="SUPFAM" id="SSF82708">
    <property type="entry name" value="R3H domain"/>
    <property type="match status" value="1"/>
</dbReference>
<dbReference type="InterPro" id="IPR001374">
    <property type="entry name" value="R3H_dom"/>
</dbReference>
<dbReference type="PANTHER" id="PTHR15672">
    <property type="entry name" value="CAMP-REGULATED PHOSPHOPROTEIN 21 RELATED R3H DOMAIN CONTAINING PROTEIN"/>
    <property type="match status" value="1"/>
</dbReference>
<accession>A0AAX6FRC2</accession>
<sequence>MESPFLSCAPAHDSGAAKEGDGEGRRAVGVDAFLVEALDNPRHRLTVLRMELDIQKFIQNCDQQQFEFQHLPTSYLKCAAHRVAQHYGLQTMALDNIIDGFSSRVVARKTPESGFPAICLSDVPTKQTEKEKNDHVKIVIRPRPSKASLDDGIENGTRKSHVRTVEERKEEYDKARARIFSGPPSPEVEDPSSIVAADARSESLNRYEQECYRTLPVIEDHEKIVNKDGASTVAIFRDREKDQSDPDYDRSYRYVRGFVPSHDFSLRASSIQPSFLQYDPGFHQLGQFPRTHQSPASYMPPDLAVSPFCSVGCNQTSPDTVYMQWPNPAVVYAHSYDHFRHAMYQAPVYPQPLSFGHWQNH</sequence>
<name>A0AAX6FRC2_IRIPA</name>
<keyword evidence="1" id="KW-0597">Phosphoprotein</keyword>
<feature type="domain" description="SUZ" evidence="3">
    <location>
        <begin position="114"/>
        <end position="184"/>
    </location>
</feature>
<feature type="region of interest" description="Disordered" evidence="2">
    <location>
        <begin position="146"/>
        <end position="168"/>
    </location>
</feature>
<dbReference type="InterPro" id="IPR051937">
    <property type="entry name" value="R3H_domain_containing"/>
</dbReference>
<dbReference type="EMBL" id="JANAVB010027195">
    <property type="protein sequence ID" value="KAJ6818558.1"/>
    <property type="molecule type" value="Genomic_DNA"/>
</dbReference>
<dbReference type="CDD" id="cd02642">
    <property type="entry name" value="R3H_encore_like"/>
    <property type="match status" value="1"/>
</dbReference>